<evidence type="ECO:0000256" key="29">
    <source>
        <dbReference type="SAM" id="Phobius"/>
    </source>
</evidence>
<dbReference type="InterPro" id="IPR023346">
    <property type="entry name" value="Lysozyme-like_dom_sf"/>
</dbReference>
<evidence type="ECO:0000256" key="26">
    <source>
        <dbReference type="ARBA" id="ARBA00049902"/>
    </source>
</evidence>
<dbReference type="GO" id="GO:0005886">
    <property type="term" value="C:plasma membrane"/>
    <property type="evidence" value="ECO:0007669"/>
    <property type="project" value="UniProtKB-SubCell"/>
</dbReference>
<keyword evidence="19 29" id="KW-1133">Transmembrane helix</keyword>
<dbReference type="GO" id="GO:0008658">
    <property type="term" value="F:penicillin binding"/>
    <property type="evidence" value="ECO:0007669"/>
    <property type="project" value="InterPro"/>
</dbReference>
<dbReference type="InterPro" id="IPR036950">
    <property type="entry name" value="PBP_transglycosylase"/>
</dbReference>
<comment type="catalytic activity">
    <reaction evidence="24">
        <text>Preferential cleavage: (Ac)2-L-Lys-D-Ala-|-D-Ala. Also transpeptidation of peptidyl-alanyl moieties that are N-acyl substituents of D-alanine.</text>
        <dbReference type="EC" id="3.4.16.4"/>
    </reaction>
</comment>
<evidence type="ECO:0000256" key="16">
    <source>
        <dbReference type="ARBA" id="ARBA00022960"/>
    </source>
</evidence>
<comment type="similarity">
    <text evidence="4">In the C-terminal section; belongs to the transpeptidase family.</text>
</comment>
<evidence type="ECO:0000256" key="19">
    <source>
        <dbReference type="ARBA" id="ARBA00022989"/>
    </source>
</evidence>
<evidence type="ECO:0000256" key="14">
    <source>
        <dbReference type="ARBA" id="ARBA00022692"/>
    </source>
</evidence>
<keyword evidence="21" id="KW-0046">Antibiotic resistance</keyword>
<dbReference type="GO" id="GO:0008360">
    <property type="term" value="P:regulation of cell shape"/>
    <property type="evidence" value="ECO:0007669"/>
    <property type="project" value="UniProtKB-KW"/>
</dbReference>
<comment type="pathway">
    <text evidence="27">Glycan biosynthesis.</text>
</comment>
<evidence type="ECO:0000256" key="18">
    <source>
        <dbReference type="ARBA" id="ARBA00022984"/>
    </source>
</evidence>
<dbReference type="InterPro" id="IPR031376">
    <property type="entry name" value="PCB_OB"/>
</dbReference>
<dbReference type="Pfam" id="PF17092">
    <property type="entry name" value="PCB_OB"/>
    <property type="match status" value="1"/>
</dbReference>
<dbReference type="GO" id="GO:0009252">
    <property type="term" value="P:peptidoglycan biosynthetic process"/>
    <property type="evidence" value="ECO:0007669"/>
    <property type="project" value="UniProtKB-KW"/>
</dbReference>
<dbReference type="InterPro" id="IPR001460">
    <property type="entry name" value="PCN-bd_Tpept"/>
</dbReference>
<dbReference type="FunFam" id="1.10.3810.10:FF:000003">
    <property type="entry name" value="Penicillin-binding protein 1a"/>
    <property type="match status" value="1"/>
</dbReference>
<feature type="region of interest" description="Disordered" evidence="28">
    <location>
        <begin position="1"/>
        <end position="31"/>
    </location>
</feature>
<evidence type="ECO:0000256" key="2">
    <source>
        <dbReference type="ARBA" id="ARBA00004249"/>
    </source>
</evidence>
<keyword evidence="20 29" id="KW-0472">Membrane</keyword>
<evidence type="ECO:0000256" key="25">
    <source>
        <dbReference type="ARBA" id="ARBA00044770"/>
    </source>
</evidence>
<keyword evidence="9" id="KW-0997">Cell inner membrane</keyword>
<keyword evidence="11" id="KW-0645">Protease</keyword>
<reference evidence="33 34" key="1">
    <citation type="journal article" date="2020" name="Microorganisms">
        <title>Osmotic Adaptation and Compatible Solute Biosynthesis of Phototrophic Bacteria as Revealed from Genome Analyses.</title>
        <authorList>
            <person name="Imhoff J.F."/>
            <person name="Rahn T."/>
            <person name="Kunzel S."/>
            <person name="Keller A."/>
            <person name="Neulinger S.C."/>
        </authorList>
    </citation>
    <scope>NUCLEOTIDE SEQUENCE [LARGE SCALE GENOMIC DNA]</scope>
    <source>
        <strain evidence="33 34">DSM 21303</strain>
    </source>
</reference>
<evidence type="ECO:0000259" key="32">
    <source>
        <dbReference type="Pfam" id="PF17092"/>
    </source>
</evidence>
<evidence type="ECO:0000256" key="5">
    <source>
        <dbReference type="ARBA" id="ARBA00007739"/>
    </source>
</evidence>
<dbReference type="EC" id="2.4.99.28" evidence="25"/>
<dbReference type="InterPro" id="IPR001264">
    <property type="entry name" value="Glyco_trans_51"/>
</dbReference>
<dbReference type="SUPFAM" id="SSF53955">
    <property type="entry name" value="Lysozyme-like"/>
    <property type="match status" value="1"/>
</dbReference>
<keyword evidence="17" id="KW-0735">Signal-anchor</keyword>
<evidence type="ECO:0000259" key="30">
    <source>
        <dbReference type="Pfam" id="PF00905"/>
    </source>
</evidence>
<feature type="domain" description="Glycosyl transferase family 51" evidence="31">
    <location>
        <begin position="101"/>
        <end position="275"/>
    </location>
</feature>
<evidence type="ECO:0000256" key="8">
    <source>
        <dbReference type="ARBA" id="ARBA00022475"/>
    </source>
</evidence>
<evidence type="ECO:0000256" key="17">
    <source>
        <dbReference type="ARBA" id="ARBA00022968"/>
    </source>
</evidence>
<gene>
    <name evidence="33" type="ORF">CKO25_12000</name>
</gene>
<comment type="function">
    <text evidence="1">Cell wall formation. Synthesis of cross-linked peptidoglycan from the lipid intermediates. The enzyme has a penicillin-insensitive transglycosylase N-terminal domain (formation of linear glycan strands) and a penicillin-sensitive transpeptidase C-terminal domain (cross-linking of the peptide subunits).</text>
</comment>
<comment type="subcellular location">
    <subcellularLocation>
        <location evidence="2">Cell inner membrane</location>
        <topology evidence="2">Single-pass type II membrane protein</topology>
    </subcellularLocation>
</comment>
<dbReference type="Gene3D" id="1.10.3810.10">
    <property type="entry name" value="Biosynthetic peptidoglycan transglycosylase-like"/>
    <property type="match status" value="1"/>
</dbReference>
<dbReference type="PANTHER" id="PTHR32282">
    <property type="entry name" value="BINDING PROTEIN TRANSPEPTIDASE, PUTATIVE-RELATED"/>
    <property type="match status" value="1"/>
</dbReference>
<evidence type="ECO:0000256" key="28">
    <source>
        <dbReference type="SAM" id="MobiDB-lite"/>
    </source>
</evidence>
<keyword evidence="18" id="KW-0573">Peptidoglycan synthesis</keyword>
<comment type="caution">
    <text evidence="33">The sequence shown here is derived from an EMBL/GenBank/DDBJ whole genome shotgun (WGS) entry which is preliminary data.</text>
</comment>
<evidence type="ECO:0000259" key="31">
    <source>
        <dbReference type="Pfam" id="PF00912"/>
    </source>
</evidence>
<evidence type="ECO:0000256" key="15">
    <source>
        <dbReference type="ARBA" id="ARBA00022801"/>
    </source>
</evidence>
<keyword evidence="23" id="KW-0961">Cell wall biogenesis/degradation</keyword>
<dbReference type="GO" id="GO:0008955">
    <property type="term" value="F:peptidoglycan glycosyltransferase activity"/>
    <property type="evidence" value="ECO:0007669"/>
    <property type="project" value="UniProtKB-EC"/>
</dbReference>
<organism evidence="33 34">
    <name type="scientific">Thiocapsa imhoffii</name>
    <dbReference type="NCBI Taxonomy" id="382777"/>
    <lineage>
        <taxon>Bacteria</taxon>
        <taxon>Pseudomonadati</taxon>
        <taxon>Pseudomonadota</taxon>
        <taxon>Gammaproteobacteria</taxon>
        <taxon>Chromatiales</taxon>
        <taxon>Chromatiaceae</taxon>
        <taxon>Thiocapsa</taxon>
    </lineage>
</organism>
<evidence type="ECO:0000256" key="3">
    <source>
        <dbReference type="ARBA" id="ARBA00004752"/>
    </source>
</evidence>
<dbReference type="GO" id="GO:0006508">
    <property type="term" value="P:proteolysis"/>
    <property type="evidence" value="ECO:0007669"/>
    <property type="project" value="UniProtKB-KW"/>
</dbReference>
<dbReference type="InterPro" id="IPR050396">
    <property type="entry name" value="Glycosyltr_51/Transpeptidase"/>
</dbReference>
<dbReference type="EMBL" id="NRSD01000011">
    <property type="protein sequence ID" value="MBK1645351.1"/>
    <property type="molecule type" value="Genomic_DNA"/>
</dbReference>
<dbReference type="GO" id="GO:0009002">
    <property type="term" value="F:serine-type D-Ala-D-Ala carboxypeptidase activity"/>
    <property type="evidence" value="ECO:0007669"/>
    <property type="project" value="UniProtKB-EC"/>
</dbReference>
<keyword evidence="15" id="KW-0378">Hydrolase</keyword>
<dbReference type="SUPFAM" id="SSF56601">
    <property type="entry name" value="beta-lactamase/transpeptidase-like"/>
    <property type="match status" value="1"/>
</dbReference>
<dbReference type="GO" id="GO:0030288">
    <property type="term" value="C:outer membrane-bounded periplasmic space"/>
    <property type="evidence" value="ECO:0007669"/>
    <property type="project" value="TreeGrafter"/>
</dbReference>
<evidence type="ECO:0000256" key="13">
    <source>
        <dbReference type="ARBA" id="ARBA00022679"/>
    </source>
</evidence>
<evidence type="ECO:0000256" key="4">
    <source>
        <dbReference type="ARBA" id="ARBA00007090"/>
    </source>
</evidence>
<evidence type="ECO:0000256" key="7">
    <source>
        <dbReference type="ARBA" id="ARBA00018638"/>
    </source>
</evidence>
<accession>A0A9X1B9T5</accession>
<evidence type="ECO:0000256" key="21">
    <source>
        <dbReference type="ARBA" id="ARBA00023251"/>
    </source>
</evidence>
<evidence type="ECO:0000256" key="20">
    <source>
        <dbReference type="ARBA" id="ARBA00023136"/>
    </source>
</evidence>
<comment type="similarity">
    <text evidence="5">In the N-terminal section; belongs to the glycosyltransferase 51 family.</text>
</comment>
<feature type="domain" description="Penicillin-binding protein OB-like" evidence="32">
    <location>
        <begin position="362"/>
        <end position="469"/>
    </location>
</feature>
<evidence type="ECO:0000313" key="34">
    <source>
        <dbReference type="Proteomes" id="UP001138802"/>
    </source>
</evidence>
<dbReference type="GO" id="GO:0046677">
    <property type="term" value="P:response to antibiotic"/>
    <property type="evidence" value="ECO:0007669"/>
    <property type="project" value="UniProtKB-KW"/>
</dbReference>
<comment type="pathway">
    <text evidence="3">Cell wall biogenesis; peptidoglycan biosynthesis.</text>
</comment>
<dbReference type="InterPro" id="IPR012338">
    <property type="entry name" value="Beta-lactam/transpept-like"/>
</dbReference>
<dbReference type="Pfam" id="PF00912">
    <property type="entry name" value="Transgly"/>
    <property type="match status" value="1"/>
</dbReference>
<dbReference type="AlphaFoldDB" id="A0A9X1B9T5"/>
<sequence length="846" mass="92587">MQEPRAASPPDPGPRGDTHHPGTLPPGARRSARVLRARRPRSPFTWFFGFLSILGPPLQITALGLTGAALFIAVHDPQLPSIESLLQAQYETPLQVYSRDGALMAEFGIERRQPVAFSEIPPLVINAFLATEDSRFFEHAGVDFVGLGRALLSFAETGAKTQGGSTITMQVTRNVLLSAEKTFERKLAEILLTLQVERELTKDQILDLYLNQIFFGHRAYGISAAAALYYNKDLDALTPAEAAMLAGIPKAPTTNNPVTNPARALARRNYILGRMLELGYIDQAEYEIAVLTPDLARLHRRAPELEAGYVAEMARQAIADYYGEAALSQGLRVTTTIESRLQEAAQHAVRRALRDYDRRHGYYGAEARVDLDGARDADLDTYLAEVVRVPDLTAGLVLNASADAAEVYLAGGERVTLALKHVAWAQEFRNENWRGPKPRRVTDVLAAGDLVRLQQGTDGQWELGQKPRVSGALVTIAPRDGAVRALVGGYSFNESKFNRAVDMRRQPGSSFKPFVYAAALHRGWTPASLLRDEAVKNAGQEGWNPRNADRKELGPIRMRRALALSRNLASINLLQDLGLEDAQDYIQQFGFDLEALPLGLSMALGTGEMSPVKLAEGFAVFANGGYHVVPYFIERVETREGQVLFEARAPQACADCWYRSGDASAMVLPTSPLPQAPQVIDPRIAYQMTSLMREVIETGTGTRAKALGRSDVVGKTGTTNDIRDSWFAGYQANFVTVAWMGFDDFEKLGRGEEGGRAALGMWVDFMAEALDGLPVASLEPPPGMVQVRVDPNRGTPTRARGGLLEMVSEEFKDALQGPEAFRVAGPARAADTSVRRSAPRVMDDLF</sequence>
<dbReference type="Proteomes" id="UP001138802">
    <property type="component" value="Unassembled WGS sequence"/>
</dbReference>
<keyword evidence="13" id="KW-0808">Transferase</keyword>
<evidence type="ECO:0000256" key="12">
    <source>
        <dbReference type="ARBA" id="ARBA00022676"/>
    </source>
</evidence>
<evidence type="ECO:0000256" key="11">
    <source>
        <dbReference type="ARBA" id="ARBA00022670"/>
    </source>
</evidence>
<protein>
    <recommendedName>
        <fullName evidence="7">Penicillin-binding protein 1A</fullName>
        <ecNumber evidence="25">2.4.99.28</ecNumber>
        <ecNumber evidence="6">3.4.16.4</ecNumber>
    </recommendedName>
</protein>
<dbReference type="PANTHER" id="PTHR32282:SF27">
    <property type="entry name" value="PENICILLIN-BINDING PROTEIN 1A"/>
    <property type="match status" value="1"/>
</dbReference>
<dbReference type="NCBIfam" id="TIGR02074">
    <property type="entry name" value="PBP_1a_fam"/>
    <property type="match status" value="1"/>
</dbReference>
<evidence type="ECO:0000256" key="27">
    <source>
        <dbReference type="ARBA" id="ARBA00060592"/>
    </source>
</evidence>
<evidence type="ECO:0000256" key="10">
    <source>
        <dbReference type="ARBA" id="ARBA00022645"/>
    </source>
</evidence>
<dbReference type="Gene3D" id="3.40.710.10">
    <property type="entry name" value="DD-peptidase/beta-lactamase superfamily"/>
    <property type="match status" value="2"/>
</dbReference>
<keyword evidence="14 29" id="KW-0812">Transmembrane</keyword>
<feature type="domain" description="Penicillin-binding protein transpeptidase" evidence="30">
    <location>
        <begin position="471"/>
        <end position="731"/>
    </location>
</feature>
<evidence type="ECO:0000256" key="23">
    <source>
        <dbReference type="ARBA" id="ARBA00023316"/>
    </source>
</evidence>
<comment type="catalytic activity">
    <reaction evidence="26">
        <text>[GlcNAc-(1-&gt;4)-Mur2Ac(oyl-L-Ala-gamma-D-Glu-L-Lys-D-Ala-D-Ala)](n)-di-trans,octa-cis-undecaprenyl diphosphate + beta-D-GlcNAc-(1-&gt;4)-Mur2Ac(oyl-L-Ala-gamma-D-Glu-L-Lys-D-Ala-D-Ala)-di-trans,octa-cis-undecaprenyl diphosphate = [GlcNAc-(1-&gt;4)-Mur2Ac(oyl-L-Ala-gamma-D-Glu-L-Lys-D-Ala-D-Ala)](n+1)-di-trans,octa-cis-undecaprenyl diphosphate + di-trans,octa-cis-undecaprenyl diphosphate + H(+)</text>
        <dbReference type="Rhea" id="RHEA:23708"/>
        <dbReference type="Rhea" id="RHEA-COMP:9602"/>
        <dbReference type="Rhea" id="RHEA-COMP:9603"/>
        <dbReference type="ChEBI" id="CHEBI:15378"/>
        <dbReference type="ChEBI" id="CHEBI:58405"/>
        <dbReference type="ChEBI" id="CHEBI:60033"/>
        <dbReference type="ChEBI" id="CHEBI:78435"/>
        <dbReference type="EC" id="2.4.99.28"/>
    </reaction>
</comment>
<keyword evidence="8" id="KW-1003">Cell membrane</keyword>
<keyword evidence="22" id="KW-0511">Multifunctional enzyme</keyword>
<dbReference type="EC" id="3.4.16.4" evidence="6"/>
<keyword evidence="12" id="KW-0328">Glycosyltransferase</keyword>
<keyword evidence="10" id="KW-0121">Carboxypeptidase</keyword>
<name>A0A9X1B9T5_9GAMM</name>
<evidence type="ECO:0000256" key="22">
    <source>
        <dbReference type="ARBA" id="ARBA00023268"/>
    </source>
</evidence>
<evidence type="ECO:0000256" key="6">
    <source>
        <dbReference type="ARBA" id="ARBA00012448"/>
    </source>
</evidence>
<proteinExistence type="inferred from homology"/>
<evidence type="ECO:0000256" key="9">
    <source>
        <dbReference type="ARBA" id="ARBA00022519"/>
    </source>
</evidence>
<evidence type="ECO:0000256" key="1">
    <source>
        <dbReference type="ARBA" id="ARBA00002624"/>
    </source>
</evidence>
<dbReference type="Pfam" id="PF00905">
    <property type="entry name" value="Transpeptidase"/>
    <property type="match status" value="1"/>
</dbReference>
<keyword evidence="34" id="KW-1185">Reference proteome</keyword>
<evidence type="ECO:0000256" key="24">
    <source>
        <dbReference type="ARBA" id="ARBA00034000"/>
    </source>
</evidence>
<feature type="transmembrane region" description="Helical" evidence="29">
    <location>
        <begin position="46"/>
        <end position="74"/>
    </location>
</feature>
<evidence type="ECO:0000313" key="33">
    <source>
        <dbReference type="EMBL" id="MBK1645351.1"/>
    </source>
</evidence>
<dbReference type="GO" id="GO:0071555">
    <property type="term" value="P:cell wall organization"/>
    <property type="evidence" value="ECO:0007669"/>
    <property type="project" value="UniProtKB-KW"/>
</dbReference>
<keyword evidence="16" id="KW-0133">Cell shape</keyword>